<name>A0ABP0M062_9DINO</name>
<reference evidence="1 2" key="1">
    <citation type="submission" date="2024-02" db="EMBL/GenBank/DDBJ databases">
        <authorList>
            <person name="Chen Y."/>
            <person name="Shah S."/>
            <person name="Dougan E. K."/>
            <person name="Thang M."/>
            <person name="Chan C."/>
        </authorList>
    </citation>
    <scope>NUCLEOTIDE SEQUENCE [LARGE SCALE GENOMIC DNA]</scope>
</reference>
<comment type="caution">
    <text evidence="1">The sequence shown here is derived from an EMBL/GenBank/DDBJ whole genome shotgun (WGS) entry which is preliminary data.</text>
</comment>
<evidence type="ECO:0000313" key="1">
    <source>
        <dbReference type="EMBL" id="CAK9044866.1"/>
    </source>
</evidence>
<organism evidence="1 2">
    <name type="scientific">Durusdinium trenchii</name>
    <dbReference type="NCBI Taxonomy" id="1381693"/>
    <lineage>
        <taxon>Eukaryota</taxon>
        <taxon>Sar</taxon>
        <taxon>Alveolata</taxon>
        <taxon>Dinophyceae</taxon>
        <taxon>Suessiales</taxon>
        <taxon>Symbiodiniaceae</taxon>
        <taxon>Durusdinium</taxon>
    </lineage>
</organism>
<feature type="non-terminal residue" evidence="1">
    <location>
        <position position="606"/>
    </location>
</feature>
<protein>
    <submittedName>
        <fullName evidence="1">Uncharacterized protein</fullName>
    </submittedName>
</protein>
<keyword evidence="2" id="KW-1185">Reference proteome</keyword>
<sequence>MISHADEIGCISFRLPKPNALAGAVLNHCIQVVEHILEKKYPLIFKIGFTHNAVWRWKNEIYGYAVSRDKWSHMVVLHIADEQFSVAMLATSYRAAIRTARGVVQDLGESVASGSGGLASLAAIPEQNSERDGQKLCKRLQLALPVKMTELPRPPGTRYGGHLFVLKLEDWFRFILALNNWHVVCGLHAPDRNRERAILTRFWEWYRRYEPGHAMWKLVDENKLDTSRCAPILLHGDEGRGRKRCPFLIISWHCVLGFGTSLANSERKIREYKSMKLNYSGSTHLHRYLSGVLPKMTHDSAALQDLLKVMADSALFMMHTGLTNAYNETYFAVCLHSTGDWAWLVKAGNLCRGFGNVIKRPMTDQTNPKGICHLCCAGQRGCAFENFRVYNDGETPGWYSTLFSENPFSRPPVLSGIPFVQGKEPAFFSFDLFHSYRLGLGKCFVAGALVLASEMMDAGNVDSRFELLTASYHDFCDQAHVSPYITNLTKDTCGWPDRSTFANGQWNKGHITTALGEFFTWWASAHLRGPPDGSIDDALLRLCLQASKHIQSCLHALYSGDVWLKQNCAKRAAEDGHRFLDLYRQAATLAFRNGRALFPHMPKSHA</sequence>
<accession>A0ABP0M062</accession>
<proteinExistence type="predicted"/>
<evidence type="ECO:0000313" key="2">
    <source>
        <dbReference type="Proteomes" id="UP001642464"/>
    </source>
</evidence>
<dbReference type="EMBL" id="CAXAMM010019036">
    <property type="protein sequence ID" value="CAK9044866.1"/>
    <property type="molecule type" value="Genomic_DNA"/>
</dbReference>
<gene>
    <name evidence="1" type="ORF">SCF082_LOCUS25425</name>
</gene>
<dbReference type="Proteomes" id="UP001642464">
    <property type="component" value="Unassembled WGS sequence"/>
</dbReference>